<dbReference type="InterPro" id="IPR036390">
    <property type="entry name" value="WH_DNA-bd_sf"/>
</dbReference>
<reference evidence="6 7" key="1">
    <citation type="submission" date="2019-08" db="EMBL/GenBank/DDBJ databases">
        <authorList>
            <person name="Peeters C."/>
        </authorList>
    </citation>
    <scope>NUCLEOTIDE SEQUENCE [LARGE SCALE GENOMIC DNA]</scope>
    <source>
        <strain evidence="6 7">LMG 30175</strain>
    </source>
</reference>
<keyword evidence="4" id="KW-0804">Transcription</keyword>
<dbReference type="Pfam" id="PF03466">
    <property type="entry name" value="LysR_substrate"/>
    <property type="match status" value="1"/>
</dbReference>
<comment type="similarity">
    <text evidence="1">Belongs to the LysR transcriptional regulatory family.</text>
</comment>
<keyword evidence="7" id="KW-1185">Reference proteome</keyword>
<evidence type="ECO:0000256" key="1">
    <source>
        <dbReference type="ARBA" id="ARBA00009437"/>
    </source>
</evidence>
<dbReference type="AlphaFoldDB" id="A0A5E4WW87"/>
<dbReference type="GO" id="GO:0003700">
    <property type="term" value="F:DNA-binding transcription factor activity"/>
    <property type="evidence" value="ECO:0007669"/>
    <property type="project" value="InterPro"/>
</dbReference>
<dbReference type="Pfam" id="PF00126">
    <property type="entry name" value="HTH_1"/>
    <property type="match status" value="1"/>
</dbReference>
<dbReference type="PRINTS" id="PR00039">
    <property type="entry name" value="HTHLYSR"/>
</dbReference>
<evidence type="ECO:0000259" key="5">
    <source>
        <dbReference type="PROSITE" id="PS50931"/>
    </source>
</evidence>
<proteinExistence type="inferred from homology"/>
<dbReference type="EMBL" id="CABPRZ010000015">
    <property type="protein sequence ID" value="VVE29042.1"/>
    <property type="molecule type" value="Genomic_DNA"/>
</dbReference>
<evidence type="ECO:0000256" key="2">
    <source>
        <dbReference type="ARBA" id="ARBA00023015"/>
    </source>
</evidence>
<dbReference type="PANTHER" id="PTHR30126:SF77">
    <property type="entry name" value="TRANSCRIPTIONAL REGULATORY PROTEIN"/>
    <property type="match status" value="1"/>
</dbReference>
<dbReference type="InterPro" id="IPR036388">
    <property type="entry name" value="WH-like_DNA-bd_sf"/>
</dbReference>
<evidence type="ECO:0000256" key="4">
    <source>
        <dbReference type="ARBA" id="ARBA00023163"/>
    </source>
</evidence>
<keyword evidence="3" id="KW-0238">DNA-binding</keyword>
<dbReference type="RefSeq" id="WP_224788825.1">
    <property type="nucleotide sequence ID" value="NZ_CABPRZ010000015.1"/>
</dbReference>
<dbReference type="PROSITE" id="PS50931">
    <property type="entry name" value="HTH_LYSR"/>
    <property type="match status" value="1"/>
</dbReference>
<keyword evidence="2" id="KW-0805">Transcription regulation</keyword>
<dbReference type="CDD" id="cd05466">
    <property type="entry name" value="PBP2_LTTR_substrate"/>
    <property type="match status" value="1"/>
</dbReference>
<feature type="domain" description="HTH lysR-type" evidence="5">
    <location>
        <begin position="3"/>
        <end position="60"/>
    </location>
</feature>
<dbReference type="PANTHER" id="PTHR30126">
    <property type="entry name" value="HTH-TYPE TRANSCRIPTIONAL REGULATOR"/>
    <property type="match status" value="1"/>
</dbReference>
<dbReference type="Proteomes" id="UP000414233">
    <property type="component" value="Unassembled WGS sequence"/>
</dbReference>
<sequence length="300" mass="33167">MSVTFKQLEALYWVAQLGGFLPASIKLNTAQSAISKRIQELEGQLGVPLFDRTQRASRLTEKGDELAAYAKRLLDMREEAIGQVSDPTVIVRTLRIGVTELTAMTWMPRLIAVTQAQYPMVTVEPDVDASVALRERLLADEIDLMIVPDAYSDPRFVSEPVGQVENAWMCKPGLLNEDRPRAISELNAFTLLANRSGPGLIYERWFRSTGFDPPKKLSSNSIVALVSMTVSGLGISYLPKVSFRHLVSAGMLQTIDVTPPLPAVTYVAVLKANRRSDLMSAFISLAQKYCDFSDVLLSSR</sequence>
<dbReference type="SUPFAM" id="SSF46785">
    <property type="entry name" value="Winged helix' DNA-binding domain"/>
    <property type="match status" value="1"/>
</dbReference>
<dbReference type="GO" id="GO:0000976">
    <property type="term" value="F:transcription cis-regulatory region binding"/>
    <property type="evidence" value="ECO:0007669"/>
    <property type="project" value="TreeGrafter"/>
</dbReference>
<dbReference type="InterPro" id="IPR000847">
    <property type="entry name" value="LysR_HTH_N"/>
</dbReference>
<protein>
    <submittedName>
        <fullName evidence="6">LysR family transcriptional regulator</fullName>
    </submittedName>
</protein>
<evidence type="ECO:0000313" key="6">
    <source>
        <dbReference type="EMBL" id="VVE29042.1"/>
    </source>
</evidence>
<dbReference type="InterPro" id="IPR005119">
    <property type="entry name" value="LysR_subst-bd"/>
</dbReference>
<dbReference type="Gene3D" id="1.10.10.10">
    <property type="entry name" value="Winged helix-like DNA-binding domain superfamily/Winged helix DNA-binding domain"/>
    <property type="match status" value="1"/>
</dbReference>
<name>A0A5E4WW87_9BURK</name>
<organism evidence="6 7">
    <name type="scientific">Pandoraea terrae</name>
    <dbReference type="NCBI Taxonomy" id="1537710"/>
    <lineage>
        <taxon>Bacteria</taxon>
        <taxon>Pseudomonadati</taxon>
        <taxon>Pseudomonadota</taxon>
        <taxon>Betaproteobacteria</taxon>
        <taxon>Burkholderiales</taxon>
        <taxon>Burkholderiaceae</taxon>
        <taxon>Pandoraea</taxon>
    </lineage>
</organism>
<evidence type="ECO:0000256" key="3">
    <source>
        <dbReference type="ARBA" id="ARBA00023125"/>
    </source>
</evidence>
<accession>A0A5E4WW87</accession>
<evidence type="ECO:0000313" key="7">
    <source>
        <dbReference type="Proteomes" id="UP000414233"/>
    </source>
</evidence>
<gene>
    <name evidence="6" type="ORF">PTE30175_03454</name>
</gene>
<dbReference type="Gene3D" id="3.40.190.290">
    <property type="match status" value="1"/>
</dbReference>
<dbReference type="SUPFAM" id="SSF53850">
    <property type="entry name" value="Periplasmic binding protein-like II"/>
    <property type="match status" value="1"/>
</dbReference>